<feature type="compositionally biased region" description="Basic and acidic residues" evidence="1">
    <location>
        <begin position="157"/>
        <end position="168"/>
    </location>
</feature>
<dbReference type="Pfam" id="PF03193">
    <property type="entry name" value="RsgA_GTPase"/>
    <property type="match status" value="2"/>
</dbReference>
<dbReference type="Gene3D" id="1.10.40.50">
    <property type="entry name" value="Probable gtpase engc, domain 3"/>
    <property type="match status" value="1"/>
</dbReference>
<feature type="region of interest" description="Disordered" evidence="1">
    <location>
        <begin position="151"/>
        <end position="174"/>
    </location>
</feature>
<feature type="region of interest" description="Disordered" evidence="1">
    <location>
        <begin position="226"/>
        <end position="252"/>
    </location>
</feature>
<accession>A0ABV5FST3</accession>
<protein>
    <submittedName>
        <fullName evidence="3">Ribosome small subunit-dependent GTPase A</fullName>
    </submittedName>
</protein>
<dbReference type="PROSITE" id="PS50936">
    <property type="entry name" value="ENGC_GTPASE"/>
    <property type="match status" value="1"/>
</dbReference>
<proteinExistence type="predicted"/>
<evidence type="ECO:0000313" key="3">
    <source>
        <dbReference type="EMBL" id="MFB9069740.1"/>
    </source>
</evidence>
<evidence type="ECO:0000259" key="2">
    <source>
        <dbReference type="PROSITE" id="PS50936"/>
    </source>
</evidence>
<dbReference type="InterPro" id="IPR027417">
    <property type="entry name" value="P-loop_NTPase"/>
</dbReference>
<dbReference type="EMBL" id="JBHMFI010000001">
    <property type="protein sequence ID" value="MFB9069740.1"/>
    <property type="molecule type" value="Genomic_DNA"/>
</dbReference>
<dbReference type="InterPro" id="IPR010914">
    <property type="entry name" value="RsgA_GTPase_dom"/>
</dbReference>
<dbReference type="Gene3D" id="3.40.50.300">
    <property type="entry name" value="P-loop containing nucleotide triphosphate hydrolases"/>
    <property type="match status" value="1"/>
</dbReference>
<comment type="caution">
    <text evidence="3">The sequence shown here is derived from an EMBL/GenBank/DDBJ whole genome shotgun (WGS) entry which is preliminary data.</text>
</comment>
<gene>
    <name evidence="3" type="ORF">ACFFX0_00410</name>
</gene>
<dbReference type="InterPro" id="IPR004881">
    <property type="entry name" value="Ribosome_biogen_GTPase_RsgA"/>
</dbReference>
<reference evidence="3 4" key="1">
    <citation type="submission" date="2024-09" db="EMBL/GenBank/DDBJ databases">
        <authorList>
            <person name="Sun Q."/>
            <person name="Mori K."/>
        </authorList>
    </citation>
    <scope>NUCLEOTIDE SEQUENCE [LARGE SCALE GENOMIC DNA]</scope>
    <source>
        <strain evidence="3 4">CCM 7609</strain>
    </source>
</reference>
<organism evidence="3 4">
    <name type="scientific">Citricoccus parietis</name>
    <dbReference type="NCBI Taxonomy" id="592307"/>
    <lineage>
        <taxon>Bacteria</taxon>
        <taxon>Bacillati</taxon>
        <taxon>Actinomycetota</taxon>
        <taxon>Actinomycetes</taxon>
        <taxon>Micrococcales</taxon>
        <taxon>Micrococcaceae</taxon>
        <taxon>Citricoccus</taxon>
    </lineage>
</organism>
<dbReference type="SUPFAM" id="SSF52540">
    <property type="entry name" value="P-loop containing nucleoside triphosphate hydrolases"/>
    <property type="match status" value="1"/>
</dbReference>
<dbReference type="CDD" id="cd01854">
    <property type="entry name" value="YjeQ_EngC"/>
    <property type="match status" value="1"/>
</dbReference>
<dbReference type="Proteomes" id="UP001589575">
    <property type="component" value="Unassembled WGS sequence"/>
</dbReference>
<feature type="domain" description="EngC GTPase" evidence="2">
    <location>
        <begin position="86"/>
        <end position="265"/>
    </location>
</feature>
<dbReference type="PANTHER" id="PTHR32120:SF11">
    <property type="entry name" value="SMALL RIBOSOMAL SUBUNIT BIOGENESIS GTPASE RSGA 1, MITOCHONDRIAL-RELATED"/>
    <property type="match status" value="1"/>
</dbReference>
<evidence type="ECO:0000256" key="1">
    <source>
        <dbReference type="SAM" id="MobiDB-lite"/>
    </source>
</evidence>
<keyword evidence="4" id="KW-1185">Reference proteome</keyword>
<sequence length="341" mass="35562">MGRVVTVDRGRYTVHIGDEDGTRDITAMRAKELRRNPVVTGDLVGVVGDLSGREGSLARIVRIEDRSTVLRRSADDSDAYERVVVANVDILVIMVAAANPEPRTGFIDRALVAAYDAGIEPILCITKTDLRDPADLLSHYRHLDLEVLTSGAAEPARTGDAESAKMDGTDGPDGDADLDAGLLATLRTRLEGHISVLVGPSGVGKSTLLNALAGTRRATGHVNAVTGRGRHTSSSALAIPLPDSSGTDGTDGTDGSWLVDTPGIRSFGLGLVDRDRVVEAFEDLAPALADCPRGCLHAAGEPGCALDAWVAAGHAGASGPERLASLRRLLDGRSDAAAGER</sequence>
<feature type="compositionally biased region" description="Low complexity" evidence="1">
    <location>
        <begin position="243"/>
        <end position="252"/>
    </location>
</feature>
<evidence type="ECO:0000313" key="4">
    <source>
        <dbReference type="Proteomes" id="UP001589575"/>
    </source>
</evidence>
<name>A0ABV5FST3_9MICC</name>
<dbReference type="PANTHER" id="PTHR32120">
    <property type="entry name" value="SMALL RIBOSOMAL SUBUNIT BIOGENESIS GTPASE RSGA"/>
    <property type="match status" value="1"/>
</dbReference>